<dbReference type="Proteomes" id="UP001589795">
    <property type="component" value="Unassembled WGS sequence"/>
</dbReference>
<evidence type="ECO:0000313" key="8">
    <source>
        <dbReference type="EMBL" id="MFC0199005.1"/>
    </source>
</evidence>
<sequence length="562" mass="61432">MMMRIVKLLVLLLTLVITALPPAHAQNEEQAAEAMFQAPPLNTGLGPAPDRIDRRTPRAAMGSFLRAARDEDWSAAAHVLDLGELPPERQATDGPRLAKQLHDIIARKVVLDWSLLLDRPDGLQTEGGDTAAKAGEPRRSLLLRDLALDPVPAAIRLNRIQPDGSVQPLWIFPAETVQDVPALHRVYGPSRFETALPEWTRETTVGGLMRWEWIGLPVLILSAFCLGWVVHRILRVAGRHATGVVASGVFRAASWPLVIASVTALIWWVTGRIFVFSGRIDIFLAPAIATGFVTALLLFIVSGVEALLNALIAPGEDVDLTVADQAESRILATRLNAAQRVLVVIVFLIGAGVVLSSADLAENLGLSLLTSAGALTIILGYAARNVLSNIMASLQIALNQSARVGDRVVFKGDLCHVERINMTYVQLRNWDSTRLIVPVEEFASETFSNWTLQDPAMLRVLKFKLDPHVDVDRLRHEFDDVLQEVAAIEVGQNMGDLDGSSVNVSDQDIFGIEVWFSVPCHDPNTSWEVACTVRERLVARLAQLERRTGERIFATAPAAEAG</sequence>
<dbReference type="Gene3D" id="2.30.30.60">
    <property type="match status" value="1"/>
</dbReference>
<evidence type="ECO:0000256" key="5">
    <source>
        <dbReference type="SAM" id="Phobius"/>
    </source>
</evidence>
<dbReference type="RefSeq" id="WP_265508809.1">
    <property type="nucleotide sequence ID" value="NZ_JAOTBE010000117.1"/>
</dbReference>
<dbReference type="InterPro" id="IPR010920">
    <property type="entry name" value="LSM_dom_sf"/>
</dbReference>
<evidence type="ECO:0000256" key="4">
    <source>
        <dbReference type="ARBA" id="ARBA00023136"/>
    </source>
</evidence>
<evidence type="ECO:0000259" key="7">
    <source>
        <dbReference type="Pfam" id="PF00924"/>
    </source>
</evidence>
<feature type="transmembrane region" description="Helical" evidence="5">
    <location>
        <begin position="211"/>
        <end position="231"/>
    </location>
</feature>
<evidence type="ECO:0000256" key="2">
    <source>
        <dbReference type="ARBA" id="ARBA00022692"/>
    </source>
</evidence>
<feature type="chain" id="PRO_5046358541" evidence="6">
    <location>
        <begin position="26"/>
        <end position="562"/>
    </location>
</feature>
<evidence type="ECO:0000256" key="6">
    <source>
        <dbReference type="SAM" id="SignalP"/>
    </source>
</evidence>
<feature type="transmembrane region" description="Helical" evidence="5">
    <location>
        <begin position="252"/>
        <end position="270"/>
    </location>
</feature>
<proteinExistence type="predicted"/>
<dbReference type="Gene3D" id="1.10.287.1260">
    <property type="match status" value="1"/>
</dbReference>
<dbReference type="InterPro" id="IPR006685">
    <property type="entry name" value="MscS_channel_2nd"/>
</dbReference>
<organism evidence="8 9">
    <name type="scientific">Paracoccus rhizosphaerae</name>
    <dbReference type="NCBI Taxonomy" id="1133347"/>
    <lineage>
        <taxon>Bacteria</taxon>
        <taxon>Pseudomonadati</taxon>
        <taxon>Pseudomonadota</taxon>
        <taxon>Alphaproteobacteria</taxon>
        <taxon>Rhodobacterales</taxon>
        <taxon>Paracoccaceae</taxon>
        <taxon>Paracoccus</taxon>
    </lineage>
</organism>
<evidence type="ECO:0000256" key="3">
    <source>
        <dbReference type="ARBA" id="ARBA00022989"/>
    </source>
</evidence>
<keyword evidence="6" id="KW-0732">Signal</keyword>
<feature type="domain" description="Mechanosensitive ion channel MscS" evidence="7">
    <location>
        <begin position="385"/>
        <end position="451"/>
    </location>
</feature>
<comment type="subcellular location">
    <subcellularLocation>
        <location evidence="1">Membrane</location>
    </subcellularLocation>
</comment>
<dbReference type="InterPro" id="IPR023408">
    <property type="entry name" value="MscS_beta-dom_sf"/>
</dbReference>
<feature type="transmembrane region" description="Helical" evidence="5">
    <location>
        <begin position="282"/>
        <end position="301"/>
    </location>
</feature>
<keyword evidence="9" id="KW-1185">Reference proteome</keyword>
<keyword evidence="4 5" id="KW-0472">Membrane</keyword>
<dbReference type="Pfam" id="PF00924">
    <property type="entry name" value="MS_channel_2nd"/>
    <property type="match status" value="1"/>
</dbReference>
<dbReference type="EMBL" id="JBHLWQ010000014">
    <property type="protein sequence ID" value="MFC0199005.1"/>
    <property type="molecule type" value="Genomic_DNA"/>
</dbReference>
<feature type="transmembrane region" description="Helical" evidence="5">
    <location>
        <begin position="364"/>
        <end position="383"/>
    </location>
</feature>
<dbReference type="PANTHER" id="PTHR30566:SF25">
    <property type="entry name" value="INNER MEMBRANE PROTEIN"/>
    <property type="match status" value="1"/>
</dbReference>
<accession>A0ABV6CE60</accession>
<comment type="caution">
    <text evidence="8">The sequence shown here is derived from an EMBL/GenBank/DDBJ whole genome shotgun (WGS) entry which is preliminary data.</text>
</comment>
<evidence type="ECO:0000256" key="1">
    <source>
        <dbReference type="ARBA" id="ARBA00004370"/>
    </source>
</evidence>
<reference evidence="8 9" key="1">
    <citation type="submission" date="2024-09" db="EMBL/GenBank/DDBJ databases">
        <authorList>
            <person name="Sun Q."/>
            <person name="Mori K."/>
        </authorList>
    </citation>
    <scope>NUCLEOTIDE SEQUENCE [LARGE SCALE GENOMIC DNA]</scope>
    <source>
        <strain evidence="8 9">CCM 7904</strain>
    </source>
</reference>
<keyword evidence="2 5" id="KW-0812">Transmembrane</keyword>
<keyword evidence="3 5" id="KW-1133">Transmembrane helix</keyword>
<name>A0ABV6CE60_9RHOB</name>
<protein>
    <submittedName>
        <fullName evidence="8">Mechanosensitive ion channel family protein</fullName>
    </submittedName>
</protein>
<gene>
    <name evidence="8" type="ORF">ACFFIZ_01250</name>
</gene>
<feature type="transmembrane region" description="Helical" evidence="5">
    <location>
        <begin position="341"/>
        <end position="358"/>
    </location>
</feature>
<feature type="signal peptide" evidence="6">
    <location>
        <begin position="1"/>
        <end position="25"/>
    </location>
</feature>
<dbReference type="PANTHER" id="PTHR30566">
    <property type="entry name" value="YNAI-RELATED MECHANOSENSITIVE ION CHANNEL"/>
    <property type="match status" value="1"/>
</dbReference>
<evidence type="ECO:0000313" key="9">
    <source>
        <dbReference type="Proteomes" id="UP001589795"/>
    </source>
</evidence>
<dbReference type="SUPFAM" id="SSF50182">
    <property type="entry name" value="Sm-like ribonucleoproteins"/>
    <property type="match status" value="1"/>
</dbReference>